<dbReference type="EMBL" id="JABEND010000004">
    <property type="protein sequence ID" value="NNG35888.1"/>
    <property type="molecule type" value="Genomic_DNA"/>
</dbReference>
<dbReference type="InterPro" id="IPR029063">
    <property type="entry name" value="SAM-dependent_MTases_sf"/>
</dbReference>
<accession>A0A849A9V2</accession>
<gene>
    <name evidence="1" type="ORF">HKD39_09225</name>
</gene>
<dbReference type="RefSeq" id="WP_171199577.1">
    <property type="nucleotide sequence ID" value="NZ_JABEND010000004.1"/>
</dbReference>
<dbReference type="Gene3D" id="3.40.50.150">
    <property type="entry name" value="Vaccinia Virus protein VP39"/>
    <property type="match status" value="1"/>
</dbReference>
<dbReference type="AlphaFoldDB" id="A0A849A9V2"/>
<reference evidence="1 2" key="1">
    <citation type="submission" date="2020-05" db="EMBL/GenBank/DDBJ databases">
        <title>Nakamurella sp. DB0629 isolated from air conditioner.</title>
        <authorList>
            <person name="Kim D.H."/>
            <person name="Kim D.-U."/>
        </authorList>
    </citation>
    <scope>NUCLEOTIDE SEQUENCE [LARGE SCALE GENOMIC DNA]</scope>
    <source>
        <strain evidence="1 2">DB0629</strain>
    </source>
</reference>
<evidence type="ECO:0000313" key="1">
    <source>
        <dbReference type="EMBL" id="NNG35888.1"/>
    </source>
</evidence>
<proteinExistence type="predicted"/>
<evidence type="ECO:0000313" key="2">
    <source>
        <dbReference type="Proteomes" id="UP000562984"/>
    </source>
</evidence>
<keyword evidence="2" id="KW-1185">Reference proteome</keyword>
<name>A0A849A9V2_9ACTN</name>
<sequence>MVMTELAPSALVATITDLRREWFDTHVPWHRISSVVDITDDAGELIDDVLDDNRALRATVIDVAGTDAHARLRLAHHGSQVRVQAGGSFHDLPAAADYYLLPDGVEDIDRTRLCRLFAAVAAAASMRSRALCCLPSGEAARLIELAESSGLEITRMGSGAADPDAFSAAVLVEFGLAAPKLLPID</sequence>
<organism evidence="1 2">
    <name type="scientific">Nakamurella aerolata</name>
    <dbReference type="NCBI Taxonomy" id="1656892"/>
    <lineage>
        <taxon>Bacteria</taxon>
        <taxon>Bacillati</taxon>
        <taxon>Actinomycetota</taxon>
        <taxon>Actinomycetes</taxon>
        <taxon>Nakamurellales</taxon>
        <taxon>Nakamurellaceae</taxon>
        <taxon>Nakamurella</taxon>
    </lineage>
</organism>
<protein>
    <submittedName>
        <fullName evidence="1">Uncharacterized protein</fullName>
    </submittedName>
</protein>
<comment type="caution">
    <text evidence="1">The sequence shown here is derived from an EMBL/GenBank/DDBJ whole genome shotgun (WGS) entry which is preliminary data.</text>
</comment>
<dbReference type="Proteomes" id="UP000562984">
    <property type="component" value="Unassembled WGS sequence"/>
</dbReference>